<sequence length="246" mass="26407">MTNPPPPGDPNQWGTPPPPMPPPVPVPAPAKNQHMWLYVVFGTVAALLIAGGVWVGVVLIGESRDKDDKSTAAEPQAEVADGGIVVGDGEPTVDIYLDFGCPACKKFQETNDSALESAIEDKKATIRFHPLNFLKSMFTDEYPGRAASASVCAADEDKFYDYYQVLMDNQPPEGGAGLDDDKLVELGADVGLGEKFADCVGEGSYRDWVDRETDKASDIAATPTVFIDGDEVQSEDFAAEFDKKTS</sequence>
<keyword evidence="7" id="KW-0812">Transmembrane</keyword>
<dbReference type="PANTHER" id="PTHR13887">
    <property type="entry name" value="GLUTATHIONE S-TRANSFERASE KAPPA"/>
    <property type="match status" value="1"/>
</dbReference>
<keyword evidence="7" id="KW-1133">Transmembrane helix</keyword>
<feature type="transmembrane region" description="Helical" evidence="7">
    <location>
        <begin position="35"/>
        <end position="60"/>
    </location>
</feature>
<keyword evidence="7" id="KW-0472">Membrane</keyword>
<dbReference type="HOGENOM" id="CLU_000288_47_3_11"/>
<evidence type="ECO:0000256" key="1">
    <source>
        <dbReference type="ARBA" id="ARBA00005791"/>
    </source>
</evidence>
<evidence type="ECO:0000256" key="7">
    <source>
        <dbReference type="SAM" id="Phobius"/>
    </source>
</evidence>
<dbReference type="PANTHER" id="PTHR13887:SF14">
    <property type="entry name" value="DISULFIDE BOND FORMATION PROTEIN D"/>
    <property type="match status" value="1"/>
</dbReference>
<evidence type="ECO:0000256" key="2">
    <source>
        <dbReference type="ARBA" id="ARBA00022729"/>
    </source>
</evidence>
<keyword evidence="3" id="KW-0560">Oxidoreductase</keyword>
<name>D3PUA4_STANL</name>
<dbReference type="Proteomes" id="UP000000844">
    <property type="component" value="Chromosome"/>
</dbReference>
<dbReference type="Gene3D" id="3.40.30.10">
    <property type="entry name" value="Glutaredoxin"/>
    <property type="match status" value="1"/>
</dbReference>
<dbReference type="InterPro" id="IPR036249">
    <property type="entry name" value="Thioredoxin-like_sf"/>
</dbReference>
<evidence type="ECO:0000313" key="9">
    <source>
        <dbReference type="EMBL" id="ADD41050.1"/>
    </source>
</evidence>
<evidence type="ECO:0000313" key="10">
    <source>
        <dbReference type="Proteomes" id="UP000000844"/>
    </source>
</evidence>
<dbReference type="CDD" id="cd02972">
    <property type="entry name" value="DsbA_family"/>
    <property type="match status" value="1"/>
</dbReference>
<dbReference type="RefSeq" id="WP_013016621.1">
    <property type="nucleotide sequence ID" value="NC_013947.1"/>
</dbReference>
<dbReference type="STRING" id="446470.Snas_1342"/>
<feature type="region of interest" description="Disordered" evidence="6">
    <location>
        <begin position="1"/>
        <end position="25"/>
    </location>
</feature>
<dbReference type="SUPFAM" id="SSF52833">
    <property type="entry name" value="Thioredoxin-like"/>
    <property type="match status" value="1"/>
</dbReference>
<gene>
    <name evidence="9" type="ordered locus">Snas_1342</name>
</gene>
<reference evidence="9 10" key="1">
    <citation type="journal article" date="2009" name="Stand. Genomic Sci.">
        <title>Complete genome sequence of Stackebrandtia nassauensis type strain (LLR-40K-21).</title>
        <authorList>
            <person name="Munk C."/>
            <person name="Lapidus A."/>
            <person name="Copeland A."/>
            <person name="Jando M."/>
            <person name="Mayilraj S."/>
            <person name="Glavina Del Rio T."/>
            <person name="Nolan M."/>
            <person name="Chen F."/>
            <person name="Lucas S."/>
            <person name="Tice H."/>
            <person name="Cheng J.F."/>
            <person name="Han C."/>
            <person name="Detter J.C."/>
            <person name="Bruce D."/>
            <person name="Goodwin L."/>
            <person name="Chain P."/>
            <person name="Pitluck S."/>
            <person name="Goker M."/>
            <person name="Ovchinikova G."/>
            <person name="Pati A."/>
            <person name="Ivanova N."/>
            <person name="Mavromatis K."/>
            <person name="Chen A."/>
            <person name="Palaniappan K."/>
            <person name="Land M."/>
            <person name="Hauser L."/>
            <person name="Chang Y.J."/>
            <person name="Jeffries C.D."/>
            <person name="Bristow J."/>
            <person name="Eisen J.A."/>
            <person name="Markowitz V."/>
            <person name="Hugenholtz P."/>
            <person name="Kyrpides N.C."/>
            <person name="Klenk H.P."/>
        </authorList>
    </citation>
    <scope>NUCLEOTIDE SEQUENCE [LARGE SCALE GENOMIC DNA]</scope>
    <source>
        <strain evidence="10">DSM 44728 / CIP 108903 / NRRL B-16338 / NBRC 102104 / LLR-40K-21</strain>
    </source>
</reference>
<organism evidence="9 10">
    <name type="scientific">Stackebrandtia nassauensis (strain DSM 44728 / CIP 108903 / NRRL B-16338 / NBRC 102104 / LLR-40K-21)</name>
    <dbReference type="NCBI Taxonomy" id="446470"/>
    <lineage>
        <taxon>Bacteria</taxon>
        <taxon>Bacillati</taxon>
        <taxon>Actinomycetota</taxon>
        <taxon>Actinomycetes</taxon>
        <taxon>Glycomycetales</taxon>
        <taxon>Glycomycetaceae</taxon>
        <taxon>Stackebrandtia</taxon>
    </lineage>
</organism>
<keyword evidence="2" id="KW-0732">Signal</keyword>
<dbReference type="OrthoDB" id="4135024at2"/>
<dbReference type="Pfam" id="PF13462">
    <property type="entry name" value="Thioredoxin_4"/>
    <property type="match status" value="1"/>
</dbReference>
<dbReference type="KEGG" id="sna:Snas_1342"/>
<proteinExistence type="inferred from homology"/>
<evidence type="ECO:0000256" key="3">
    <source>
        <dbReference type="ARBA" id="ARBA00023002"/>
    </source>
</evidence>
<evidence type="ECO:0000256" key="4">
    <source>
        <dbReference type="ARBA" id="ARBA00023157"/>
    </source>
</evidence>
<dbReference type="eggNOG" id="COG1651">
    <property type="taxonomic scope" value="Bacteria"/>
</dbReference>
<accession>D3PUA4</accession>
<evidence type="ECO:0000259" key="8">
    <source>
        <dbReference type="Pfam" id="PF13462"/>
    </source>
</evidence>
<protein>
    <submittedName>
        <fullName evidence="9">DSBA oxidoreductase</fullName>
    </submittedName>
</protein>
<dbReference type="AlphaFoldDB" id="D3PUA4"/>
<comment type="similarity">
    <text evidence="1">Belongs to the thioredoxin family. DsbA subfamily.</text>
</comment>
<dbReference type="EMBL" id="CP001778">
    <property type="protein sequence ID" value="ADD41050.1"/>
    <property type="molecule type" value="Genomic_DNA"/>
</dbReference>
<feature type="domain" description="Thioredoxin-like fold" evidence="8">
    <location>
        <begin position="86"/>
        <end position="236"/>
    </location>
</feature>
<evidence type="ECO:0000256" key="6">
    <source>
        <dbReference type="SAM" id="MobiDB-lite"/>
    </source>
</evidence>
<evidence type="ECO:0000256" key="5">
    <source>
        <dbReference type="ARBA" id="ARBA00023284"/>
    </source>
</evidence>
<dbReference type="InterPro" id="IPR012336">
    <property type="entry name" value="Thioredoxin-like_fold"/>
</dbReference>
<keyword evidence="10" id="KW-1185">Reference proteome</keyword>
<dbReference type="GO" id="GO:0016491">
    <property type="term" value="F:oxidoreductase activity"/>
    <property type="evidence" value="ECO:0007669"/>
    <property type="project" value="UniProtKB-KW"/>
</dbReference>
<keyword evidence="5" id="KW-0676">Redox-active center</keyword>
<keyword evidence="4" id="KW-1015">Disulfide bond</keyword>